<evidence type="ECO:0008006" key="5">
    <source>
        <dbReference type="Google" id="ProtNLM"/>
    </source>
</evidence>
<dbReference type="SUPFAM" id="SSF63829">
    <property type="entry name" value="Calcium-dependent phosphotriesterase"/>
    <property type="match status" value="1"/>
</dbReference>
<gene>
    <name evidence="3" type="ORF">FocTR4_00007235</name>
</gene>
<feature type="signal peptide" evidence="2">
    <location>
        <begin position="1"/>
        <end position="18"/>
    </location>
</feature>
<dbReference type="PANTHER" id="PTHR33793:SF2">
    <property type="entry name" value="AGGLUTININ-LIKE PROTEIN 6"/>
    <property type="match status" value="1"/>
</dbReference>
<keyword evidence="2" id="KW-0732">Signal</keyword>
<dbReference type="Proteomes" id="UP000321331">
    <property type="component" value="Unassembled WGS sequence"/>
</dbReference>
<feature type="compositionally biased region" description="Low complexity" evidence="1">
    <location>
        <begin position="4072"/>
        <end position="4085"/>
    </location>
</feature>
<feature type="region of interest" description="Disordered" evidence="1">
    <location>
        <begin position="3517"/>
        <end position="3603"/>
    </location>
</feature>
<dbReference type="EMBL" id="VMNF01000003">
    <property type="protein sequence ID" value="TXC11852.1"/>
    <property type="molecule type" value="Genomic_DNA"/>
</dbReference>
<sequence>MLLSRGLLASTLLLAVKAQDGIDQAAVNIATGFAETLIQHAYTTLNADSGGAGDAGNGGNQDQAFDASLLDKPQNAADNDATVTQIIQGQVTVETYTRPGGVLFPVTLLPHPRITLAPTRNDPYKRIIQAYTGGNDATTNQEITIAEPSGTSPGTILIDVPGTAYSSFSSGQAGALTISPSNDNPTATIISALPSGVAITGEATRTIAAAGNAPATVVIQTPWADVPPSTPGVGGAGAGAGAGGAVGGNAGGSTSNVLVIQTYTGTEYITQARVSTIVGSGGDQGTVVVQVPPGSQNPGGAVTIPPSDGGHFTTILRQYTGASAISTPVTILVPTSAGQDGTIIIETPGPSSTSGSGGDSDLPENQPQVIPPSGDNPYSTILRPHAGSDRITEPVTYTVPPSGTNPGTIIIETPAVRAGQQVITLPSDPNSGYITIVRQPNSAITAPNTITIAPTGGQPGTIIIETPAPQPGDVEITIPPGQDGSFVTIIQGPTGSNAVTAPNTITITGAPGQPGTIIIQTPVPSGGGQITRGPGDPFTIPAGSGQYVTIFRPHSGDPISVPITLTQPGANGQPGTIIIETPDPTTSAPGSGPITIPAGGNSPYVTIYRPHSGSPISAPVTITVPPSGTQPGTIIVETPVPTLETPKGQNAVTSSAAGGQPITIPPSKNNPYVTIYRPHTGDPITVPITITQSPSNGQPGTIIIETPAPPADTVTETEPGATVTVQPDNPGGYTTIYRPHTGDPISEPITVTTISGSNGQPGTVIIETQGPFTVTATGPGGTATIYTPGSDVSTTVTKTVTMTASGGQQSTAVVIETPPPVKVQPTTAMVTVTGPDGYVTITEQYTGTSVITAIFTTTVTGSGTNPGTVYIETPPPIKFAPTSTVSGTDNYVTVYEPFPGPGIITAPITVTQATPSGGQPGTVIIQTPVADTPATTPLPDPTTTQGPDGYVTVYLPFPGPGVITTSYTRTLAPSGGNPGTVFITTPAPLPATTSEANLPSTTSGTDGYVTVFIPYPGPGEITAPITRTQPPANGQPGTIFITTPVPAFTTPKQMNGLTTTSQGTDGYVTVFIPYPGPGEITAPITSTQPPANGQPGTVWITTPAPAFTTPKQMNGLTTTSQGTDGYITVFVPYPGPGEITAPITSTQPPANGQPGTVWITTPAPAFTTPKQMNGLTTTSQGTDGYVTVFLPFPGPGVITVPITSTQPPVNGQPGTVFITTPAPLPTDQQNVPTTTAGVDQYVTVFLPFPGPGVITAPITRTQAPSGGNPGTVFITTPAPETPTQPQTSALTTDNYITIYTPFPGPGVITAPITITKPPSNGQPGTVLIETPVPLSSSADTYVTVYRPYPGPGTITAPITLTQAPSNGQPGTVFIETQPTETPTPTTQTTDGSTPPITIPPDPTGSYVTIYRPYPGPGQITSPITYTQAPISGQPGTIIIETPNPDANTATQTGPVTVPTGNNNPYITVYKPYPGPGNIDQPVTITAATPSGGQPGTIIIETPTPEVNTKFAPSPTSSPPVTIPADNNNYVTVYRPHTGPPITAPITVTTIAPSGGQPGTVIIETPGPESQSEAQPTTTDSPPVTIPQGQDGYVTVYRPYPGPGVITAPVTVTTIAPTNGQPGTVIIETPAPEAPTSSSSDVPQTTASAVTIPADNAGYVTVYRPYPGPGAITAPLTVGTVAPTNGQPGTVIIETPVPQAAPQTTSTPEVTSTQGTDGYITVFQPYTGTGLITAPITVSTIPPSNGQPGTIIVETPVPQAITTTTSDAAPVTIPPGPDNSYVAVYRPHTGNDVITAPVTVTTIQGVNGQPGTIIIETPVPQDPTTTTSDAAPVTIPPGPDNSYITVYRPHIGTDVITAPVTVTTIQGVNGQPGTIIIETPVPQDPTTTTSDAAPVTIPPSPDSSYITVYRPHTGTDVITAPVTVSTIPGVNGQPGTIIIETPAAQDTNALSTAPASPGSTYVTVYRPYPGPGNIDQPITVTTIEPSNGNPGTVIIETPTPDVNTKVAQPPVTLDPGPGDQYVTVYRPYTGTGVITAPVTVRTIAPSGGQPGTVIIETPEPETPGPNPTVTLPAGPNESYITVFRPHTGTDVITGPVTITTIAPANGQPGTVIIETPVESERASTPAPVDSATSAPPQATYVTVYRPHTGADRITAPVTVTTIEPSGDQPGTVIIETPDQDLPPVTTSAGPLATYVTVYRPHTGADRITEPVTITTIEPTNGQPGTVIIETPGQQAPPVTTTPAPATYITITRLYTGIDQITEPITTTIPPQGDQPGTVIVETLGQQVPPVTSTPGPASYVTITRLYTGTDQITEAITSTIPPQGDQPGTVIIETPGQHVAAMTSTSAPPSYLTTTVPYTGTDQISVPVVTTVSPQGDQPGTVIVETQAPFVTVYRPHTGPDQITGPVTVTTIAPTGDQPGTIIIETPGAAPAITTTPPAPSEPTTVTTIPPQGDQPGTVIVETQGPFVTTSTLYTGTGVITAPSALTTIPPQGGQPGTVVIGTPGSYVTTTVLYTGSDSITGPTAFTTILPQGDQPGTVVVGTPGSYVTTTVLYTGADSITGPTALTTVPPQGDQPGTVVIATPPSYVTTTIPYTGTEQITAPITATTISPSGNQPGTVVIETQAPFVTIYRPHTGIDRITAPVTISTIAPSGDQPGTIVVETPGAEPPVTTSPPAPTYTTVYEEYSGTDDITEPVAKTTIEPQGDQPGTIIFDTPAQRVVSTSDAQPSYVTVYQPHSGPDRITAPVTVTTIPPQGDQPGTVIIETPGSEPAITSTPAPEPSYVTVYQPHTGLDRITEPVTITTIPPQGGQPGTVIIETPGSEPPVTSGPAPEPSYITIYQPHTGLDRITEPVTVTTIPPQGDQPGTVIIETPGAEPPVTSGPAPEPSYITIYQPHTGLDRITEPVTVSTIPPQGDQPGTVIIETPGAEPPVTSGPAPEPSYVTIYQPHTGSDRITEPVTLTTIPPQGDQPGTVIIETPGSEPPVTSTPAPEPSYVTIYQPYTGTDQITAPVTLTTIAPSGDKPGTVIIATPGSAPPVTSAPAPEPSYVTVYRPYTGFGQITAPVTVTTVEPQGDQPGTVIIETPGSAPPVTSTPAPEPTYITVYRPYTGVGQITAPVTVTTVEPQGDQPGTIIIETPGSEPPVTSTPEPAPQPSYITIYRPHTGADQITAPVTITTIEPQGDQPGTVIIETPGSELPVTSTPAPAPEPSYVTVYRPHTGADRITAPVTITTIEPQGDQPGTVIIETPGSEPPVTSTPAPSYTTIYETYTGTGEITGEVTVTTIPPQGDQPGTVIIETPGPQTANKGASPPLTIPAGDDSYVTVFRPFTGTPMITAPVTVTTISPSAGNPGTVIIETPAPEAAATTSGPGDVYVTVYTIYTGTGQLTAPITVTTIAPVSGTGTIVVETQAEATTPPPVTIPPSDNSPNITIVRQYPGPGVITAPVTSYEPPSTPGQPGTIIIETPAPISETTSEAPGTNVTLYTLAPPGVKTPITSYAPPQTPGQPGTVFIQTVATDAESASEEGRNVTIYTDGPDSLTAPYTTYYPPGSPGDPGTVLIETPPPVPTGPASVSAVPTTDDSASGITTPASSNPDALTLTPSDSNDDFTVIEPNTRFADASENVTQIIPATDGTPGTQIIYTPVDTSGESSAGAPDTDSYVTISATVTIPGDPSTRTGLNSDVGSDAGTTGAETNVIIIPPSGTEPGTVLSQTSVYLDQALAEHGNVTITRTALSGVTTRFTTYSPPAQPTDPGTIIIEIPDYNVTITRAAPTDITTTITTYSPPATPGDPGTVIIETPDYNVTITREAPASITSLRTSYASPGTPGDPGTVIVETPNNDYNVTITRGASITAPFTTYSPPGASGDPGTIIVETPDYNVTITREAPASITDVRTTYNPPGTPGDPGTVIVETPNNAYNVTITRAAPASITSIYTTYSPPGAPGDPGTVIVETPDYNVTVTRGASITAPFTTYSPPATPGDPGTVIVETPDYNVTITREAPRTVTTLRSSYAPPGTPGDPGTVIIETPLGPYNVTTTRGASTITAPFTTYSPPSGPGDPGTIIVETPDYNVTVTSDADSTDSATDVVTRYNPPGSPGDPGTIAIIMPNQRLVSTSQDPSTTDDPGQNVTVYRPGPRTLTGPVTSYIPPASRGDNGTVIIETPGPATPFNVTITQTISTITAIYTTYSPPGAEDDPGTIIVEMPPDRNVTITEEVSTITAPYTTYSPPGSPGDPGTVIIEVPPDHNVTVTEVISTITSPYTRFSPPANRGDPGTVYIGLPPDSNVTITTEVDSRTAPYTTYYPPGSQGDPGTILVELPPGRNVTITTEVASRTAPYTTYSAPANRGDPGTIIVEMPPDSNVTITTEVPSRTAPYTTYSPPANKGDAGTIIVELPPDRNVTVTTEVASLTAPYTTYAAPATKGDPGTVIVEMPPDRNITITTEVPTRTAPYTTYSAPGTPGDPGTIIIELPPDRNVTTTEEIPTLTQAYTTYSPPGNRGDPGTVIVRLPPDRNVTRTTEIATLTAPYTTYSPPANRGDPGTIIIELPPDRNVTTTEEVSTITRVRTTYMPPANQGDPGTVVIQEPPDTNTTIVDVVSTITRPATRFIPAATKGDPGTVYIDVPPNHNVTMTTTVSTITRPSTTFEPPATEGDAGTVLVQMPPEYNVTTTQTIETISRPVTRYSSPAEIGDPGTVYLDLPPEYNVTVTTTIYSITRQSTTFAPGATQGDPGTIIIEMPPEYNVTTTQTVETISRPVTRYSKAGTVGDPNTIYVDLPPEYNVTVTTTVPTITRQSTTFAPAANQGDPGTIIIEMPPEYNVTTTQTVETISRPVTRYSKPDTIGDPGTIFVDLPPEYNVTITTTVDTITRPSTTFAPAGTQGDPGTIIVELPPDSNVTTTQTISTISRPTTRYSRPGTVGDPGTVYVDLPPEYNVTITTTIETITRPSTTFAPAGTQGDPGTIIVELPPDSNVTVTSTVPTISRPATRFASPAAVGDPGTVYVDLPPEYNVTTTETVSSITRVRTTYMPAGTQGDANTVLIEVPPDYNVTSTETVSSINRVRTTYMPAGTQGDPNTVLVQVPPDYTVTTTETVSSITRVRTTYMTAATQGDPNTVLIEIPPDYNVTSTETVSSINRVRTTYMPAGTQGDPNTVLIQFPPDYTITTTETNSGISRVRTSYMSAATQGDPNTVLIEVPPDYNVTSTETISTINRVRTSYYPAGTRGDPNTVLIQVPPDYTLTTTETNSAITRVRTTYMPAATQGDPNTVLVEVPPDSNVTTTQTNSAITRVRTTYMPAGTQGDPNTVLIEVPVDYNVTTTETNSAITRVRTTYNPGATQGDPGTILVQVPVDYNVTTTETVSTISRVRTTYNPASVQGDPNTVLVQVPVDYNVTTTQTVSTISRVRTSYYPAATQGDPNTVLVQVPMDYNVTVTHTITTISRVRTTYGPAATQGDPGTIFVDVPPEYNVTVTSTVSTISRPYTTYSAPGTQGDPGTIWVRLPPAYNVTTTQTVPTITRMSTTYAPPATQGDPGTFIVQVPPDRNVTTTETVPTISRPATRYVAPATQGDPGTVVVQMPPEYNVTTTQTVSTISRVATTYNPPATQGDPGTIVVQMPPSYNVTSTQTVSTISRLATAYSAPATQGDPGTVWIRIPPEYNVTSTTTVSTISRLTTTYAPPATQGDPGTFIVRVPPSYNVTTTQTVSTISRVATAYSPPATQGDPGTVIIQMPPAYNVTTTTTVSTISRLTTTYAPPATQGDPGTFIVRVPPKYTVTTTQTASTITRPTTIFAPAQTQGDPDTVIVEYPPPYNVTVTTAGPTTLTARYTTYSPPGQPGDPGTVIVEMPPSRTVTITTNGGTTISTPVTSTYAPGQPGDPATVVIATPAPRSTTSTTSSRPLTTSSTTTTAPAATVSFNCDVYGYLMQKTALYRVEITSGKTTLIKSDVGPGGWINAIGYNRFDNYIYGMHMDDTGSQVIRIGGDGGWTLLGTRTNDRLVQMGDIDNQGRFWISNQGEGWWCIDLMPGSATYGKILMSGTAKNPLNSADWAFVPGGGDFMYSIMYDDQGKTSTLCKFSRTTYTWTTIQGFGMIAGQNVWGAAYASQDGNLYGSENTSGQIWKFPIAPSVGSPKFLATGPSSSWNDGARCIDSQTL</sequence>
<feature type="region of interest" description="Disordered" evidence="1">
    <location>
        <begin position="4883"/>
        <end position="4917"/>
    </location>
</feature>
<comment type="caution">
    <text evidence="3">The sequence shown here is derived from an EMBL/GenBank/DDBJ whole genome shotgun (WGS) entry which is preliminary data.</text>
</comment>
<feature type="region of interest" description="Disordered" evidence="1">
    <location>
        <begin position="1378"/>
        <end position="1403"/>
    </location>
</feature>
<dbReference type="InterPro" id="IPR033504">
    <property type="entry name" value="ALS"/>
</dbReference>
<feature type="chain" id="PRO_5023020566" description="Agglutinin-like protein 2" evidence="2">
    <location>
        <begin position="19"/>
        <end position="6141"/>
    </location>
</feature>
<feature type="compositionally biased region" description="Polar residues" evidence="1">
    <location>
        <begin position="3573"/>
        <end position="3601"/>
    </location>
</feature>
<evidence type="ECO:0000256" key="1">
    <source>
        <dbReference type="SAM" id="MobiDB-lite"/>
    </source>
</evidence>
<dbReference type="PANTHER" id="PTHR33793">
    <property type="entry name" value="ALPHA-AGGLUTININ"/>
    <property type="match status" value="1"/>
</dbReference>
<evidence type="ECO:0000313" key="4">
    <source>
        <dbReference type="Proteomes" id="UP000321331"/>
    </source>
</evidence>
<accession>A0A5C6TMN5</accession>
<feature type="region of interest" description="Disordered" evidence="1">
    <location>
        <begin position="1564"/>
        <end position="1588"/>
    </location>
</feature>
<feature type="region of interest" description="Disordered" evidence="1">
    <location>
        <begin position="4109"/>
        <end position="4146"/>
    </location>
</feature>
<feature type="compositionally biased region" description="Polar residues" evidence="1">
    <location>
        <begin position="1567"/>
        <end position="1581"/>
    </location>
</feature>
<reference evidence="3 4" key="1">
    <citation type="submission" date="2019-07" db="EMBL/GenBank/DDBJ databases">
        <title>The First High-Quality Draft Genome Sequence of the Causal Agent of the Current Panama Disease Epidemic.</title>
        <authorList>
            <person name="Warmington R.J."/>
            <person name="Kay W."/>
            <person name="Jeffries A."/>
            <person name="Bebber D."/>
            <person name="Moore K."/>
            <person name="Studholme D.J."/>
        </authorList>
    </citation>
    <scope>NUCLEOTIDE SEQUENCE [LARGE SCALE GENOMIC DNA]</scope>
    <source>
        <strain evidence="3 4">TR4</strain>
    </source>
</reference>
<feature type="compositionally biased region" description="Polar residues" evidence="1">
    <location>
        <begin position="4887"/>
        <end position="4905"/>
    </location>
</feature>
<feature type="region of interest" description="Disordered" evidence="1">
    <location>
        <begin position="344"/>
        <end position="377"/>
    </location>
</feature>
<evidence type="ECO:0000313" key="3">
    <source>
        <dbReference type="EMBL" id="TXC11852.1"/>
    </source>
</evidence>
<feature type="compositionally biased region" description="Polar residues" evidence="1">
    <location>
        <begin position="4109"/>
        <end position="4126"/>
    </location>
</feature>
<dbReference type="GO" id="GO:0007155">
    <property type="term" value="P:cell adhesion"/>
    <property type="evidence" value="ECO:0007669"/>
    <property type="project" value="InterPro"/>
</dbReference>
<name>A0A5C6TMN5_FUSOC</name>
<proteinExistence type="predicted"/>
<organism evidence="3 4">
    <name type="scientific">Fusarium oxysporum f. sp. cubense</name>
    <dbReference type="NCBI Taxonomy" id="61366"/>
    <lineage>
        <taxon>Eukaryota</taxon>
        <taxon>Fungi</taxon>
        <taxon>Dikarya</taxon>
        <taxon>Ascomycota</taxon>
        <taxon>Pezizomycotina</taxon>
        <taxon>Sordariomycetes</taxon>
        <taxon>Hypocreomycetidae</taxon>
        <taxon>Hypocreales</taxon>
        <taxon>Nectriaceae</taxon>
        <taxon>Fusarium</taxon>
        <taxon>Fusarium oxysporum species complex</taxon>
    </lineage>
</organism>
<feature type="region of interest" description="Disordered" evidence="1">
    <location>
        <begin position="649"/>
        <end position="670"/>
    </location>
</feature>
<protein>
    <recommendedName>
        <fullName evidence="5">Agglutinin-like protein 2</fullName>
    </recommendedName>
</protein>
<feature type="compositionally biased region" description="Low complexity" evidence="1">
    <location>
        <begin position="1378"/>
        <end position="1395"/>
    </location>
</feature>
<evidence type="ECO:0000256" key="2">
    <source>
        <dbReference type="SAM" id="SignalP"/>
    </source>
</evidence>
<feature type="region of interest" description="Disordered" evidence="1">
    <location>
        <begin position="4072"/>
        <end position="4096"/>
    </location>
</feature>
<feature type="region of interest" description="Disordered" evidence="1">
    <location>
        <begin position="5876"/>
        <end position="5895"/>
    </location>
</feature>